<dbReference type="SMART" id="SM00066">
    <property type="entry name" value="GAL4"/>
    <property type="match status" value="2"/>
</dbReference>
<dbReference type="EMBL" id="MCGR01000018">
    <property type="protein sequence ID" value="ORY84129.1"/>
    <property type="molecule type" value="Genomic_DNA"/>
</dbReference>
<proteinExistence type="predicted"/>
<evidence type="ECO:0000256" key="4">
    <source>
        <dbReference type="ARBA" id="ARBA00023163"/>
    </source>
</evidence>
<evidence type="ECO:0000313" key="9">
    <source>
        <dbReference type="Proteomes" id="UP000193467"/>
    </source>
</evidence>
<dbReference type="CDD" id="cd00067">
    <property type="entry name" value="GAL4"/>
    <property type="match status" value="2"/>
</dbReference>
<keyword evidence="9" id="KW-1185">Reference proteome</keyword>
<dbReference type="CDD" id="cd12148">
    <property type="entry name" value="fungal_TF_MHR"/>
    <property type="match status" value="1"/>
</dbReference>
<feature type="domain" description="Zn(2)-C6 fungal-type" evidence="7">
    <location>
        <begin position="40"/>
        <end position="70"/>
    </location>
</feature>
<evidence type="ECO:0000259" key="7">
    <source>
        <dbReference type="PROSITE" id="PS50048"/>
    </source>
</evidence>
<dbReference type="Pfam" id="PF00172">
    <property type="entry name" value="Zn_clus"/>
    <property type="match status" value="2"/>
</dbReference>
<keyword evidence="2" id="KW-0479">Metal-binding</keyword>
<evidence type="ECO:0000256" key="6">
    <source>
        <dbReference type="SAM" id="MobiDB-lite"/>
    </source>
</evidence>
<keyword evidence="4" id="KW-0804">Transcription</keyword>
<gene>
    <name evidence="8" type="ORF">BCR35DRAFT_303194</name>
</gene>
<organism evidence="8 9">
    <name type="scientific">Leucosporidium creatinivorum</name>
    <dbReference type="NCBI Taxonomy" id="106004"/>
    <lineage>
        <taxon>Eukaryota</taxon>
        <taxon>Fungi</taxon>
        <taxon>Dikarya</taxon>
        <taxon>Basidiomycota</taxon>
        <taxon>Pucciniomycotina</taxon>
        <taxon>Microbotryomycetes</taxon>
        <taxon>Leucosporidiales</taxon>
        <taxon>Leucosporidium</taxon>
    </lineage>
</organism>
<reference evidence="8 9" key="1">
    <citation type="submission" date="2016-07" db="EMBL/GenBank/DDBJ databases">
        <title>Pervasive Adenine N6-methylation of Active Genes in Fungi.</title>
        <authorList>
            <consortium name="DOE Joint Genome Institute"/>
            <person name="Mondo S.J."/>
            <person name="Dannebaum R.O."/>
            <person name="Kuo R.C."/>
            <person name="Labutti K."/>
            <person name="Haridas S."/>
            <person name="Kuo A."/>
            <person name="Salamov A."/>
            <person name="Ahrendt S.R."/>
            <person name="Lipzen A."/>
            <person name="Sullivan W."/>
            <person name="Andreopoulos W.B."/>
            <person name="Clum A."/>
            <person name="Lindquist E."/>
            <person name="Daum C."/>
            <person name="Ramamoorthy G.K."/>
            <person name="Gryganskyi A."/>
            <person name="Culley D."/>
            <person name="Magnuson J.K."/>
            <person name="James T.Y."/>
            <person name="O'Malley M.A."/>
            <person name="Stajich J.E."/>
            <person name="Spatafora J.W."/>
            <person name="Visel A."/>
            <person name="Grigoriev I.V."/>
        </authorList>
    </citation>
    <scope>NUCLEOTIDE SEQUENCE [LARGE SCALE GENOMIC DNA]</scope>
    <source>
        <strain evidence="8 9">62-1032</strain>
    </source>
</reference>
<dbReference type="PROSITE" id="PS00463">
    <property type="entry name" value="ZN2_CY6_FUNGAL_1"/>
    <property type="match status" value="2"/>
</dbReference>
<evidence type="ECO:0000313" key="8">
    <source>
        <dbReference type="EMBL" id="ORY84129.1"/>
    </source>
</evidence>
<evidence type="ECO:0000256" key="2">
    <source>
        <dbReference type="ARBA" id="ARBA00022723"/>
    </source>
</evidence>
<dbReference type="GO" id="GO:0003677">
    <property type="term" value="F:DNA binding"/>
    <property type="evidence" value="ECO:0007669"/>
    <property type="project" value="InterPro"/>
</dbReference>
<feature type="region of interest" description="Disordered" evidence="6">
    <location>
        <begin position="1"/>
        <end position="31"/>
    </location>
</feature>
<comment type="subcellular location">
    <subcellularLocation>
        <location evidence="1">Nucleus</location>
    </subcellularLocation>
</comment>
<dbReference type="GO" id="GO:0008270">
    <property type="term" value="F:zinc ion binding"/>
    <property type="evidence" value="ECO:0007669"/>
    <property type="project" value="InterPro"/>
</dbReference>
<feature type="region of interest" description="Disordered" evidence="6">
    <location>
        <begin position="614"/>
        <end position="652"/>
    </location>
</feature>
<dbReference type="GO" id="GO:0006351">
    <property type="term" value="P:DNA-templated transcription"/>
    <property type="evidence" value="ECO:0007669"/>
    <property type="project" value="InterPro"/>
</dbReference>
<dbReference type="STRING" id="106004.A0A1Y2FJM0"/>
<name>A0A1Y2FJM0_9BASI</name>
<dbReference type="OrthoDB" id="5419315at2759"/>
<dbReference type="AlphaFoldDB" id="A0A1Y2FJM0"/>
<comment type="caution">
    <text evidence="8">The sequence shown here is derived from an EMBL/GenBank/DDBJ whole genome shotgun (WGS) entry which is preliminary data.</text>
</comment>
<evidence type="ECO:0000256" key="3">
    <source>
        <dbReference type="ARBA" id="ARBA00023015"/>
    </source>
</evidence>
<keyword evidence="3" id="KW-0805">Transcription regulation</keyword>
<accession>A0A1Y2FJM0</accession>
<dbReference type="GO" id="GO:0000981">
    <property type="term" value="F:DNA-binding transcription factor activity, RNA polymerase II-specific"/>
    <property type="evidence" value="ECO:0007669"/>
    <property type="project" value="InterPro"/>
</dbReference>
<dbReference type="GO" id="GO:0005634">
    <property type="term" value="C:nucleus"/>
    <property type="evidence" value="ECO:0007669"/>
    <property type="project" value="UniProtKB-SubCell"/>
</dbReference>
<dbReference type="PROSITE" id="PS50048">
    <property type="entry name" value="ZN2_CY6_FUNGAL_2"/>
    <property type="match status" value="2"/>
</dbReference>
<protein>
    <recommendedName>
        <fullName evidence="7">Zn(2)-C6 fungal-type domain-containing protein</fullName>
    </recommendedName>
</protein>
<keyword evidence="5" id="KW-0539">Nucleus</keyword>
<dbReference type="InParanoid" id="A0A1Y2FJM0"/>
<evidence type="ECO:0000256" key="1">
    <source>
        <dbReference type="ARBA" id="ARBA00004123"/>
    </source>
</evidence>
<dbReference type="SUPFAM" id="SSF57701">
    <property type="entry name" value="Zn2/Cys6 DNA-binding domain"/>
    <property type="match status" value="2"/>
</dbReference>
<feature type="compositionally biased region" description="Polar residues" evidence="6">
    <location>
        <begin position="1"/>
        <end position="20"/>
    </location>
</feature>
<dbReference type="InterPro" id="IPR007219">
    <property type="entry name" value="XnlR_reg_dom"/>
</dbReference>
<evidence type="ECO:0000256" key="5">
    <source>
        <dbReference type="ARBA" id="ARBA00023242"/>
    </source>
</evidence>
<dbReference type="PANTHER" id="PTHR47338">
    <property type="entry name" value="ZN(II)2CYS6 TRANSCRIPTION FACTOR (EUROFUNG)-RELATED"/>
    <property type="match status" value="1"/>
</dbReference>
<dbReference type="InterPro" id="IPR001138">
    <property type="entry name" value="Zn2Cys6_DnaBD"/>
</dbReference>
<dbReference type="PANTHER" id="PTHR47338:SF7">
    <property type="entry name" value="ZN(II)2CYS6 TRANSCRIPTION FACTOR (EUROFUNG)"/>
    <property type="match status" value="1"/>
</dbReference>
<feature type="domain" description="Zn(2)-C6 fungal-type" evidence="7">
    <location>
        <begin position="92"/>
        <end position="122"/>
    </location>
</feature>
<sequence length="715" mass="79464">MASSYGDPPSTSHLSVDDSPTASTSAASNQGKAIKRTRTGCLVCRKRKVKCDERPGTCAACERIHAACEWDEPWNAEKSSSEARKRPRAKKACAQCRSVRMKCSTDRPRCARCQRKSFDCHYEADVSNSFDSGTELGGELSRPFEMAELGDKATVTSLIDGYFQNYYPSAYHSFLHRPTIMRDYEEGKLDKRLLISMCAVTVRLTTPDAPTSSRWFEAIFDSVASSLVSKPTFNLVCTAIHLLSFVFWDTQNTRVFMLCSLVCRAVFALRLNLESNHDEEASFAERESRRRVAFASFLIDSFVAGGVREFSSLPSDSLHIQLPTTERNFNLSIACKCPQLTLSVEGRIEASPLAPNVGLLGHYITVMAIRRRILQYVVNIERDSSLPWQEQSLFHLCRTDIMVWEIGLGSEYNFTKENLHARKASGQLNQLFALRVYGHQATVNLCRIAIHGFREAAKPEVLLAAPPDWLWRTQRDCFDSAIRVLDTAQFVLGELPDFVCSDSGVCAALFESTRIQIWSLFHLVEPENRQAAVQEAIPRIEAAVLLMTRTAGFAYNVRGMLHMMARLLRSSPFASLAPTFSESGASTPSGDYPSLVAPSKHELIIRVHSELAQVAKEQQRQNPKSTEKAPPSASTSSIMAAGTDAPPASPRTGTLQAVEVPLALTGDSLEAEAASWFGELGDDPTNLWFEPPTDLFSFGLDRWPFPDDASWPRLQ</sequence>
<dbReference type="InterPro" id="IPR036864">
    <property type="entry name" value="Zn2-C6_fun-type_DNA-bd_sf"/>
</dbReference>
<dbReference type="Proteomes" id="UP000193467">
    <property type="component" value="Unassembled WGS sequence"/>
</dbReference>
<dbReference type="InterPro" id="IPR050815">
    <property type="entry name" value="TF_fung"/>
</dbReference>
<dbReference type="Pfam" id="PF04082">
    <property type="entry name" value="Fungal_trans"/>
    <property type="match status" value="1"/>
</dbReference>
<dbReference type="Gene3D" id="4.10.240.10">
    <property type="entry name" value="Zn(2)-C6 fungal-type DNA-binding domain"/>
    <property type="match status" value="2"/>
</dbReference>